<evidence type="ECO:0000259" key="3">
    <source>
        <dbReference type="PROSITE" id="PS51272"/>
    </source>
</evidence>
<dbReference type="OrthoDB" id="9780507at2"/>
<feature type="domain" description="SLH" evidence="3">
    <location>
        <begin position="148"/>
        <end position="211"/>
    </location>
</feature>
<dbReference type="InterPro" id="IPR051465">
    <property type="entry name" value="Cell_Envelope_Struct_Comp"/>
</dbReference>
<evidence type="ECO:0000256" key="1">
    <source>
        <dbReference type="ARBA" id="ARBA00022729"/>
    </source>
</evidence>
<gene>
    <name evidence="4" type="ORF">M670_03582</name>
</gene>
<dbReference type="PATRIC" id="fig|1348973.3.peg.3455"/>
<dbReference type="Pfam" id="PF13205">
    <property type="entry name" value="Big_5"/>
    <property type="match status" value="1"/>
</dbReference>
<proteinExistence type="predicted"/>
<dbReference type="InterPro" id="IPR008914">
    <property type="entry name" value="PEBP"/>
</dbReference>
<feature type="compositionally biased region" description="Gly residues" evidence="2">
    <location>
        <begin position="435"/>
        <end position="452"/>
    </location>
</feature>
<name>A0A072NVA0_SCHAZ</name>
<reference evidence="4 5" key="1">
    <citation type="submission" date="2014-04" db="EMBL/GenBank/DDBJ databases">
        <title>Draft genome sequence of Bacillus azotoformans MEV2011, a (co-) denitrifying strain unable to grow in the presence of oxygen.</title>
        <authorList>
            <person name="Nielsen M."/>
            <person name="Schreiber L."/>
            <person name="Finster K."/>
            <person name="Schramm A."/>
        </authorList>
    </citation>
    <scope>NUCLEOTIDE SEQUENCE [LARGE SCALE GENOMIC DNA]</scope>
    <source>
        <strain evidence="4 5">MEV2011</strain>
    </source>
</reference>
<keyword evidence="1" id="KW-0732">Signal</keyword>
<dbReference type="EMBL" id="JJRY01000017">
    <property type="protein sequence ID" value="KEF37160.1"/>
    <property type="molecule type" value="Genomic_DNA"/>
</dbReference>
<dbReference type="NCBIfam" id="TIGR00481">
    <property type="entry name" value="YbhB/YbcL family Raf kinase inhibitor-like protein"/>
    <property type="match status" value="1"/>
</dbReference>
<dbReference type="InterPro" id="IPR001119">
    <property type="entry name" value="SLH_dom"/>
</dbReference>
<dbReference type="Proteomes" id="UP000027936">
    <property type="component" value="Unassembled WGS sequence"/>
</dbReference>
<accession>A0A072NVA0</accession>
<feature type="compositionally biased region" description="Polar residues" evidence="2">
    <location>
        <begin position="417"/>
        <end position="433"/>
    </location>
</feature>
<evidence type="ECO:0000256" key="2">
    <source>
        <dbReference type="SAM" id="MobiDB-lite"/>
    </source>
</evidence>
<comment type="caution">
    <text evidence="4">The sequence shown here is derived from an EMBL/GenBank/DDBJ whole genome shotgun (WGS) entry which is preliminary data.</text>
</comment>
<dbReference type="PANTHER" id="PTHR43308">
    <property type="entry name" value="OUTER MEMBRANE PROTEIN ALPHA-RELATED"/>
    <property type="match status" value="1"/>
</dbReference>
<dbReference type="InterPro" id="IPR036610">
    <property type="entry name" value="PEBP-like_sf"/>
</dbReference>
<feature type="domain" description="SLH" evidence="3">
    <location>
        <begin position="91"/>
        <end position="147"/>
    </location>
</feature>
<organism evidence="4 5">
    <name type="scientific">Schinkia azotoformans MEV2011</name>
    <dbReference type="NCBI Taxonomy" id="1348973"/>
    <lineage>
        <taxon>Bacteria</taxon>
        <taxon>Bacillati</taxon>
        <taxon>Bacillota</taxon>
        <taxon>Bacilli</taxon>
        <taxon>Bacillales</taxon>
        <taxon>Bacillaceae</taxon>
        <taxon>Calidifontibacillus/Schinkia group</taxon>
        <taxon>Schinkia</taxon>
    </lineage>
</organism>
<dbReference type="PANTHER" id="PTHR43308:SF5">
    <property type="entry name" value="S-LAYER PROTEIN _ PEPTIDOGLYCAN ENDO-BETA-N-ACETYLGLUCOSAMINIDASE"/>
    <property type="match status" value="1"/>
</dbReference>
<dbReference type="Pfam" id="PF00395">
    <property type="entry name" value="SLH"/>
    <property type="match status" value="3"/>
</dbReference>
<dbReference type="PROSITE" id="PS51272">
    <property type="entry name" value="SLH"/>
    <property type="match status" value="3"/>
</dbReference>
<sequence>MGNRRRFQRFLPVVMVLAMILSFFGTNVFSSGSDIKGHWAEKEISEWVEKGLIGGYKDGSFKPDASISRAEFIALVNRAFEFTESSETGFNDVSTKDWYYSEVLKAKAAGYIGGYQDGTIKPKNNINRQEVAAILSRLLKVENAADSAEQFKDKGSIPQWSKGVVGGIVAQGLMKGFNDGTFKPLNNTTRAEAVVILSRALNGVGQTVSEKVYDTAGTYGPAAGLETVKGNVVVTAPDITLKNMIIEGNLTIAKEVGNGEVYLKGVTVKGKTYVNGGGENSIYFENTVLLTVIVNKADGTVRIVATGSTTVQEVTLQSNAKVEQVGTEGVAFQAITLAETLPANSKVTLIGNFETVDIQATTVAVEIPRGSIQNLNVDKKVKDTTINLAKDAKIISLVLEAAVKVLGDGTIDKASGSKANESSYKNKPINMTRNTGGGGGGGSSSGNGGSTGSGDTTPPTIISLSPENGAKNVSLLRDWVITFDEDVTAVEEKFITIKPVDEDIVVTAASEDTEDSEGKIDIPVLSDYVIVSGKVVTIKLWNYLMEHVYVDEDEYETFSSETEFEMMTESDDPYSSKVYITIQKGAFKDKVGNEFAGINDKSTWSFSVSYDPLTPIEITSAFEDEGNIEEKYSMDGGNVSLPVEWTKVEDAQSYMILLTDLDTDHFVHWIVKDIPKNITSIGEGYSRTDEMVGVELKNSYPPFYAPNDKGYGGPQPNIKHEYLLEVFALNVEKFDLAEDASPEDSLDAIEAAMHEGKVIGYGEISGTFGPEIDGTKSIISSTMSDTISIDTEFTFDVKVLDTKGKPIRGLVYSDEIGQYDFDFKLEEYVYLDVISVVESDETPGLYTVTATHGAEEEIEITGYVLGVPIISGNLSFKVIGNPPSVNKIVLTSKDNIIDIDGSDELIIEFSKELSDESKHAILQYLTEQGIGIEAENKWDTWYSKQLWIKNTVESDAQFTIPKNLVYDGSGNSPAEDIVIKIPKKTLSLNGISISSFTDTNPTAGLISGIIEFTKAEDESIVTDYTIYISDRDTEGKWIKDLAKYNVEAKNIPTYHVIIDNLDVSDATTIRIEVQPNSGEIYNWHKFSEVTDNSIGGDEGEPDITAPKATSITVDETGLKILIVFDEPIVLHDSLSKDMFTVKVDKDEEFYIIPVIDYKETENQNEMELTLEEPIKVGFDVNIGFNGEGSLSDTTTPPNFVEPTLGLGYVTNNSNVGVLTDQN</sequence>
<dbReference type="Pfam" id="PF01161">
    <property type="entry name" value="PBP"/>
    <property type="match status" value="1"/>
</dbReference>
<dbReference type="InterPro" id="IPR005247">
    <property type="entry name" value="YbhB_YbcL/LppC-like"/>
</dbReference>
<evidence type="ECO:0000313" key="5">
    <source>
        <dbReference type="Proteomes" id="UP000027936"/>
    </source>
</evidence>
<dbReference type="CDD" id="cd00865">
    <property type="entry name" value="PEBP_bact_arch"/>
    <property type="match status" value="1"/>
</dbReference>
<protein>
    <submittedName>
        <fullName evidence="4">Raf kinase inhibitor-like protein, YbhB/YbcL family</fullName>
    </submittedName>
</protein>
<dbReference type="Gene3D" id="3.90.280.10">
    <property type="entry name" value="PEBP-like"/>
    <property type="match status" value="1"/>
</dbReference>
<dbReference type="InterPro" id="IPR032812">
    <property type="entry name" value="SbsA_Ig"/>
</dbReference>
<dbReference type="SUPFAM" id="SSF49777">
    <property type="entry name" value="PEBP-like"/>
    <property type="match status" value="1"/>
</dbReference>
<feature type="compositionally biased region" description="Polar residues" evidence="2">
    <location>
        <begin position="455"/>
        <end position="466"/>
    </location>
</feature>
<evidence type="ECO:0000313" key="4">
    <source>
        <dbReference type="EMBL" id="KEF37160.1"/>
    </source>
</evidence>
<feature type="region of interest" description="Disordered" evidence="2">
    <location>
        <begin position="415"/>
        <end position="466"/>
    </location>
</feature>
<dbReference type="RefSeq" id="WP_051678270.1">
    <property type="nucleotide sequence ID" value="NZ_JJRY01000017.1"/>
</dbReference>
<dbReference type="AlphaFoldDB" id="A0A072NVA0"/>
<feature type="domain" description="SLH" evidence="3">
    <location>
        <begin position="27"/>
        <end position="90"/>
    </location>
</feature>